<dbReference type="PANTHER" id="PTHR11022">
    <property type="entry name" value="PEPTIDOGLYCAN RECOGNITION PROTEIN"/>
    <property type="match status" value="1"/>
</dbReference>
<evidence type="ECO:0000256" key="1">
    <source>
        <dbReference type="ARBA" id="ARBA00007553"/>
    </source>
</evidence>
<dbReference type="Gene3D" id="3.40.80.10">
    <property type="entry name" value="Peptidoglycan recognition protein-like"/>
    <property type="match status" value="1"/>
</dbReference>
<feature type="chain" id="PRO_5046881934" evidence="2">
    <location>
        <begin position="39"/>
        <end position="358"/>
    </location>
</feature>
<dbReference type="InterPro" id="IPR006311">
    <property type="entry name" value="TAT_signal"/>
</dbReference>
<protein>
    <submittedName>
        <fullName evidence="5">N-acetylmuramoyl-L-alanine amidase</fullName>
    </submittedName>
</protein>
<evidence type="ECO:0000256" key="2">
    <source>
        <dbReference type="SAM" id="SignalP"/>
    </source>
</evidence>
<dbReference type="EMBL" id="CP108188">
    <property type="protein sequence ID" value="WTR70390.1"/>
    <property type="molecule type" value="Genomic_DNA"/>
</dbReference>
<dbReference type="InterPro" id="IPR006619">
    <property type="entry name" value="PGRP_domain_met/bac"/>
</dbReference>
<dbReference type="InterPro" id="IPR036365">
    <property type="entry name" value="PGBD-like_sf"/>
</dbReference>
<dbReference type="SUPFAM" id="SSF55846">
    <property type="entry name" value="N-acetylmuramoyl-L-alanine amidase-like"/>
    <property type="match status" value="1"/>
</dbReference>
<reference evidence="5 6" key="1">
    <citation type="submission" date="2022-10" db="EMBL/GenBank/DDBJ databases">
        <title>The complete genomes of actinobacterial strains from the NBC collection.</title>
        <authorList>
            <person name="Joergensen T.S."/>
            <person name="Alvarez Arevalo M."/>
            <person name="Sterndorff E.B."/>
            <person name="Faurdal D."/>
            <person name="Vuksanovic O."/>
            <person name="Mourched A.-S."/>
            <person name="Charusanti P."/>
            <person name="Shaw S."/>
            <person name="Blin K."/>
            <person name="Weber T."/>
        </authorList>
    </citation>
    <scope>NUCLEOTIDE SEQUENCE [LARGE SCALE GENOMIC DNA]</scope>
    <source>
        <strain evidence="5 6">NBC_00123</strain>
    </source>
</reference>
<dbReference type="Pfam" id="PF01510">
    <property type="entry name" value="Amidase_2"/>
    <property type="match status" value="1"/>
</dbReference>
<dbReference type="SMART" id="SM00701">
    <property type="entry name" value="PGRP"/>
    <property type="match status" value="1"/>
</dbReference>
<dbReference type="SUPFAM" id="SSF47090">
    <property type="entry name" value="PGBD-like"/>
    <property type="match status" value="2"/>
</dbReference>
<dbReference type="Pfam" id="PF01471">
    <property type="entry name" value="PG_binding_1"/>
    <property type="match status" value="2"/>
</dbReference>
<dbReference type="InterPro" id="IPR002477">
    <property type="entry name" value="Peptidoglycan-bd-like"/>
</dbReference>
<keyword evidence="6" id="KW-1185">Reference proteome</keyword>
<dbReference type="PANTHER" id="PTHR11022:SF41">
    <property type="entry name" value="PEPTIDOGLYCAN-RECOGNITION PROTEIN LC-RELATED"/>
    <property type="match status" value="1"/>
</dbReference>
<dbReference type="SMART" id="SM00644">
    <property type="entry name" value="Ami_2"/>
    <property type="match status" value="1"/>
</dbReference>
<feature type="signal peptide" evidence="2">
    <location>
        <begin position="1"/>
        <end position="38"/>
    </location>
</feature>
<dbReference type="InterPro" id="IPR036366">
    <property type="entry name" value="PGBDSf"/>
</dbReference>
<sequence length="358" mass="37975">MTTVTGPNQPRRRTLLTGVLALGAATALPLGAAGAARAAAVPPIADCGTWGARPASSPVRILPTPPVKIIVHHTATPNVTDLSRDQAFRLARSMQNWAMDERHWIDTGQHFTVSRGAHVVEGRHSSLAELQGGARTVESAHCTGQNTVAIGIENEGDYTSVDPRTEQYATLVELCAHICRQYGLRAYQIYGHRDFNATECPGDRLYALLPRLRRDVAARIGGDPAAPVWPLLRNGDAGDRVRALQHLLAGRGAALDADGSFGPATEKAVRDFQTLVRATADGFAGNQTWHQLVAPVRQNDNGEAVEAVQLLLTARGVPTAADGVFGPGTRTAVTTFQSSAGLPADGLVDARTFGRLLG</sequence>
<feature type="domain" description="N-acetylmuramoyl-L-alanine amidase" evidence="3">
    <location>
        <begin position="57"/>
        <end position="202"/>
    </location>
</feature>
<organism evidence="5 6">
    <name type="scientific">Streptomyces zaomyceticus</name>
    <dbReference type="NCBI Taxonomy" id="68286"/>
    <lineage>
        <taxon>Bacteria</taxon>
        <taxon>Bacillati</taxon>
        <taxon>Actinomycetota</taxon>
        <taxon>Actinomycetes</taxon>
        <taxon>Kitasatosporales</taxon>
        <taxon>Streptomycetaceae</taxon>
        <taxon>Streptomyces</taxon>
    </lineage>
</organism>
<accession>A0ABZ1LC07</accession>
<name>A0ABZ1LC07_9ACTN</name>
<dbReference type="Gene3D" id="1.10.101.10">
    <property type="entry name" value="PGBD-like superfamily/PGBD"/>
    <property type="match status" value="2"/>
</dbReference>
<evidence type="ECO:0000259" key="4">
    <source>
        <dbReference type="SMART" id="SM00701"/>
    </source>
</evidence>
<dbReference type="InterPro" id="IPR015510">
    <property type="entry name" value="PGRP"/>
</dbReference>
<gene>
    <name evidence="5" type="ORF">OG814_14465</name>
</gene>
<dbReference type="CDD" id="cd06583">
    <property type="entry name" value="PGRP"/>
    <property type="match status" value="1"/>
</dbReference>
<evidence type="ECO:0000313" key="6">
    <source>
        <dbReference type="Proteomes" id="UP001622594"/>
    </source>
</evidence>
<dbReference type="InterPro" id="IPR002502">
    <property type="entry name" value="Amidase_domain"/>
</dbReference>
<proteinExistence type="inferred from homology"/>
<dbReference type="Proteomes" id="UP001622594">
    <property type="component" value="Chromosome"/>
</dbReference>
<evidence type="ECO:0000313" key="5">
    <source>
        <dbReference type="EMBL" id="WTR70390.1"/>
    </source>
</evidence>
<keyword evidence="2" id="KW-0732">Signal</keyword>
<dbReference type="RefSeq" id="WP_371635674.1">
    <property type="nucleotide sequence ID" value="NZ_CP108062.1"/>
</dbReference>
<feature type="domain" description="Peptidoglycan recognition protein family" evidence="4">
    <location>
        <begin position="42"/>
        <end position="196"/>
    </location>
</feature>
<dbReference type="InterPro" id="IPR036505">
    <property type="entry name" value="Amidase/PGRP_sf"/>
</dbReference>
<evidence type="ECO:0000259" key="3">
    <source>
        <dbReference type="SMART" id="SM00644"/>
    </source>
</evidence>
<dbReference type="PROSITE" id="PS51318">
    <property type="entry name" value="TAT"/>
    <property type="match status" value="1"/>
</dbReference>
<comment type="similarity">
    <text evidence="1">Belongs to the N-acetylmuramoyl-L-alanine amidase 2 family.</text>
</comment>